<evidence type="ECO:0000256" key="4">
    <source>
        <dbReference type="ARBA" id="ARBA00022692"/>
    </source>
</evidence>
<dbReference type="InterPro" id="IPR036942">
    <property type="entry name" value="Beta-barrel_TonB_sf"/>
</dbReference>
<protein>
    <recommendedName>
        <fullName evidence="8">Secretin/TonB short N-terminal domain-containing protein</fullName>
    </recommendedName>
</protein>
<sequence length="1193" mass="130170">MWAYQPDPLFRKIIKIMKLTCFLLLAGLLHLSAAVFPQGKKISLNLKKTTLETVIKDIETKTGYSFLYSNNNFPSAKMVNIRAVDRPVAEILDMVLKGSGFTYKFINDNLITFTKVEIQAAVPVRGKVTDEQGLPLAGASIKGPDGKILAQTDIDGLFFINDPGSNTSLLVSYIGYIEQSVAIGNANTLIKVVLRQQSEALKSVSVVSTGIQTLSKERSAGSFAKPDMKVFAARTGSMNVIQRLDGLIPGLTINNAPGDPAYSSSQVLVRGVTTINAARGPLYVVDGFPISDISSINPNDVEDVTVLKDATAASVWGARASNGVIVITTRRGRAGSGLDIEYDGFVNLRGMPDLNYARTLSSSQFIQAAREIFNPTLNPLTAIVPNGSLSPTLPPHEQILYNLNSGAITTAAANAQLDVLAGTNNLDQIKDIWYRNSMLTNHTLSMRGGGERYNVYASLAYTGSKSNLVGEKNNSYKINARQDMQFNKVLSAYLITDLTNNIRSSQNNIAPDSRFIPYALFEDGAGNSIPMSWLNLADGVRKNYETLSQVSLAYNPVDELGLRDNKVDELINRIVAGVTIKPYKGIKFEGVYGYYKSNLKNTTFLDQNNYSVRRELTAFTVAPVAAGGVPTYYLPVTGGRQTNLNQNQRNWNVRNQLSYDKSWNNQKHQLTVLAGQEIQNQLTVVNASTVRGYNPDLLTFGSIDYKALNAGIANTVYPNSGTRGVLADNSFSASELENRVVSYYANVGYTFNNKYTINGNWRLDQSSLFGKDKSAQDRPVGSGGLSWYASREDFLKNVNWLNRLILRGTYGITGLSPIIGTAASYDIVIAEANSIFPDGKGVRIGTPANRRLSWESTKTLNLGLDFTVFNRISASVDLYRKNTDNLIGYLPVNPFTGYTSITGNMGEITNKGVELSLSSQNISTEKFGWSTLFNMAYNKNNIKSLSYAAPISTGNALVSQNYLAGYSAFSVFAYRYAGLDNVGDPQVYRADGSVTKAINATTPADIVYKGTYQPVWSGGLTNVFRYGAFGLSANVVYNLGHVMRRDVTTLFSGGRLIANENQEFADRWKVAGDERNTNIPAFIAASGTSASQRNVGYYTMADINVLDASFIKLRDVTLSYELPKSLLSKINVKGITLRAQLSNVMLWKANSYGIDPEFQDPTGLATNSASTLGGARTLPVNQHTVSFGAHVNF</sequence>
<organism evidence="9 10">
    <name type="scientific">Pedobacter ginsenosidimutans</name>
    <dbReference type="NCBI Taxonomy" id="687842"/>
    <lineage>
        <taxon>Bacteria</taxon>
        <taxon>Pseudomonadati</taxon>
        <taxon>Bacteroidota</taxon>
        <taxon>Sphingobacteriia</taxon>
        <taxon>Sphingobacteriales</taxon>
        <taxon>Sphingobacteriaceae</taxon>
        <taxon>Pedobacter</taxon>
    </lineage>
</organism>
<dbReference type="Gene3D" id="2.170.130.10">
    <property type="entry name" value="TonB-dependent receptor, plug domain"/>
    <property type="match status" value="1"/>
</dbReference>
<evidence type="ECO:0000313" key="9">
    <source>
        <dbReference type="EMBL" id="KRT13344.1"/>
    </source>
</evidence>
<name>A0A0T5VHL5_9SPHI</name>
<dbReference type="STRING" id="687842.ASU31_25115"/>
<dbReference type="EMBL" id="LMZQ01000049">
    <property type="protein sequence ID" value="KRT13344.1"/>
    <property type="molecule type" value="Genomic_DNA"/>
</dbReference>
<evidence type="ECO:0000256" key="7">
    <source>
        <dbReference type="PROSITE-ProRule" id="PRU01360"/>
    </source>
</evidence>
<dbReference type="Proteomes" id="UP000051950">
    <property type="component" value="Unassembled WGS sequence"/>
</dbReference>
<dbReference type="Gene3D" id="2.60.40.1120">
    <property type="entry name" value="Carboxypeptidase-like, regulatory domain"/>
    <property type="match status" value="1"/>
</dbReference>
<comment type="subcellular location">
    <subcellularLocation>
        <location evidence="1 7">Cell outer membrane</location>
        <topology evidence="1 7">Multi-pass membrane protein</topology>
    </subcellularLocation>
</comment>
<dbReference type="InterPro" id="IPR011662">
    <property type="entry name" value="Secretin/TonB_short_N"/>
</dbReference>
<dbReference type="Pfam" id="PF13715">
    <property type="entry name" value="CarbopepD_reg_2"/>
    <property type="match status" value="1"/>
</dbReference>
<evidence type="ECO:0000256" key="6">
    <source>
        <dbReference type="ARBA" id="ARBA00023237"/>
    </source>
</evidence>
<dbReference type="InterPro" id="IPR023996">
    <property type="entry name" value="TonB-dep_OMP_SusC/RagA"/>
</dbReference>
<keyword evidence="5 7" id="KW-0472">Membrane</keyword>
<keyword evidence="4 7" id="KW-0812">Transmembrane</keyword>
<dbReference type="Gene3D" id="2.40.170.20">
    <property type="entry name" value="TonB-dependent receptor, beta-barrel domain"/>
    <property type="match status" value="1"/>
</dbReference>
<evidence type="ECO:0000256" key="3">
    <source>
        <dbReference type="ARBA" id="ARBA00022452"/>
    </source>
</evidence>
<evidence type="ECO:0000259" key="8">
    <source>
        <dbReference type="SMART" id="SM00965"/>
    </source>
</evidence>
<dbReference type="InterPro" id="IPR023997">
    <property type="entry name" value="TonB-dep_OMP_SusC/RagA_CS"/>
</dbReference>
<dbReference type="InterPro" id="IPR037066">
    <property type="entry name" value="Plug_dom_sf"/>
</dbReference>
<dbReference type="SMART" id="SM00965">
    <property type="entry name" value="STN"/>
    <property type="match status" value="1"/>
</dbReference>
<dbReference type="PROSITE" id="PS52016">
    <property type="entry name" value="TONB_DEPENDENT_REC_3"/>
    <property type="match status" value="1"/>
</dbReference>
<comment type="similarity">
    <text evidence="7">Belongs to the TonB-dependent receptor family.</text>
</comment>
<dbReference type="GO" id="GO:0009279">
    <property type="term" value="C:cell outer membrane"/>
    <property type="evidence" value="ECO:0007669"/>
    <property type="project" value="UniProtKB-SubCell"/>
</dbReference>
<keyword evidence="2 7" id="KW-0813">Transport</keyword>
<comment type="caution">
    <text evidence="9">The sequence shown here is derived from an EMBL/GenBank/DDBJ whole genome shotgun (WGS) entry which is preliminary data.</text>
</comment>
<dbReference type="InterPro" id="IPR039426">
    <property type="entry name" value="TonB-dep_rcpt-like"/>
</dbReference>
<dbReference type="InterPro" id="IPR012910">
    <property type="entry name" value="Plug_dom"/>
</dbReference>
<keyword evidence="6 7" id="KW-0998">Cell outer membrane</keyword>
<keyword evidence="10" id="KW-1185">Reference proteome</keyword>
<feature type="domain" description="Secretin/TonB short N-terminal" evidence="8">
    <location>
        <begin position="64"/>
        <end position="116"/>
    </location>
</feature>
<evidence type="ECO:0000256" key="1">
    <source>
        <dbReference type="ARBA" id="ARBA00004571"/>
    </source>
</evidence>
<dbReference type="NCBIfam" id="TIGR04056">
    <property type="entry name" value="OMP_RagA_SusC"/>
    <property type="match status" value="1"/>
</dbReference>
<keyword evidence="3 7" id="KW-1134">Transmembrane beta strand</keyword>
<proteinExistence type="inferred from homology"/>
<evidence type="ECO:0000313" key="10">
    <source>
        <dbReference type="Proteomes" id="UP000051950"/>
    </source>
</evidence>
<gene>
    <name evidence="9" type="ORF">ASU31_25115</name>
</gene>
<dbReference type="SUPFAM" id="SSF56935">
    <property type="entry name" value="Porins"/>
    <property type="match status" value="1"/>
</dbReference>
<dbReference type="InterPro" id="IPR008969">
    <property type="entry name" value="CarboxyPept-like_regulatory"/>
</dbReference>
<reference evidence="9 10" key="1">
    <citation type="submission" date="2015-11" db="EMBL/GenBank/DDBJ databases">
        <title>Sequence of Pedobacter ginsenosidimutans.</title>
        <authorList>
            <person name="Carson E."/>
            <person name="Keyser V."/>
            <person name="Newman J."/>
            <person name="Miller J."/>
        </authorList>
    </citation>
    <scope>NUCLEOTIDE SEQUENCE [LARGE SCALE GENOMIC DNA]</scope>
    <source>
        <strain evidence="9 10">KACC 14530</strain>
    </source>
</reference>
<evidence type="ECO:0000256" key="5">
    <source>
        <dbReference type="ARBA" id="ARBA00023136"/>
    </source>
</evidence>
<dbReference type="AlphaFoldDB" id="A0A0T5VHL5"/>
<dbReference type="Pfam" id="PF07715">
    <property type="entry name" value="Plug"/>
    <property type="match status" value="1"/>
</dbReference>
<accession>A0A0T5VHL5</accession>
<dbReference type="NCBIfam" id="TIGR04057">
    <property type="entry name" value="SusC_RagA_signa"/>
    <property type="match status" value="1"/>
</dbReference>
<dbReference type="SUPFAM" id="SSF49464">
    <property type="entry name" value="Carboxypeptidase regulatory domain-like"/>
    <property type="match status" value="1"/>
</dbReference>
<evidence type="ECO:0000256" key="2">
    <source>
        <dbReference type="ARBA" id="ARBA00022448"/>
    </source>
</evidence>